<dbReference type="GO" id="GO:0009307">
    <property type="term" value="P:DNA restriction-modification system"/>
    <property type="evidence" value="ECO:0007669"/>
    <property type="project" value="UniProtKB-KW"/>
</dbReference>
<evidence type="ECO:0008006" key="5">
    <source>
        <dbReference type="Google" id="ProtNLM"/>
    </source>
</evidence>
<sequence>MGDLGEYKKGPFGSSLTKSMFVPFSQSAIKIYEQKNAIKKDYSLGEYYISKEKFKNMSAFQVLPSDIIVSCAGTIGETYILPKEAPIGIINQALMKVALFEYKISEFWRTFFEYILAKDSTMKGAGSAIKNIPLLNI</sequence>
<evidence type="ECO:0000313" key="3">
    <source>
        <dbReference type="EMBL" id="ASF44426.1"/>
    </source>
</evidence>
<dbReference type="KEGG" id="capn:CBG49_15680"/>
<dbReference type="Proteomes" id="UP000197007">
    <property type="component" value="Chromosome"/>
</dbReference>
<evidence type="ECO:0000256" key="1">
    <source>
        <dbReference type="ARBA" id="ARBA00022747"/>
    </source>
</evidence>
<protein>
    <recommendedName>
        <fullName evidence="5">Type I restriction modification DNA specificity domain-containing protein</fullName>
    </recommendedName>
</protein>
<reference evidence="4" key="1">
    <citation type="submission" date="2017-06" db="EMBL/GenBank/DDBJ databases">
        <title>Complete genome sequence of Capnocytophaga sp. KCOM 1579 (=ChDC OS43) isolated from a human refractory periapical abscess lesion.</title>
        <authorList>
            <person name="Kook J.-K."/>
            <person name="Park S.-N."/>
            <person name="Lim Y.K."/>
            <person name="Roh H."/>
        </authorList>
    </citation>
    <scope>NUCLEOTIDE SEQUENCE [LARGE SCALE GENOMIC DNA]</scope>
    <source>
        <strain evidence="4">ChDC OS43</strain>
    </source>
</reference>
<keyword evidence="1" id="KW-0680">Restriction system</keyword>
<dbReference type="InterPro" id="IPR044946">
    <property type="entry name" value="Restrct_endonuc_typeI_TRD_sf"/>
</dbReference>
<keyword evidence="2" id="KW-0238">DNA-binding</keyword>
<keyword evidence="4" id="KW-1185">Reference proteome</keyword>
<dbReference type="AlphaFoldDB" id="A0A1Z4BSX9"/>
<evidence type="ECO:0000256" key="2">
    <source>
        <dbReference type="ARBA" id="ARBA00023125"/>
    </source>
</evidence>
<dbReference type="REBASE" id="209016">
    <property type="entry name" value="S1.CspOS43ORF5P"/>
</dbReference>
<dbReference type="Gene3D" id="3.90.220.20">
    <property type="entry name" value="DNA methylase specificity domains"/>
    <property type="match status" value="1"/>
</dbReference>
<dbReference type="EMBL" id="CP022022">
    <property type="protein sequence ID" value="ASF44426.1"/>
    <property type="molecule type" value="Genomic_DNA"/>
</dbReference>
<name>A0A1Z4BSX9_9FLAO</name>
<gene>
    <name evidence="3" type="ORF">CBG49_15680</name>
</gene>
<accession>A0A1Z4BSX9</accession>
<proteinExistence type="predicted"/>
<evidence type="ECO:0000313" key="4">
    <source>
        <dbReference type="Proteomes" id="UP000197007"/>
    </source>
</evidence>
<dbReference type="GO" id="GO:0003677">
    <property type="term" value="F:DNA binding"/>
    <property type="evidence" value="ECO:0007669"/>
    <property type="project" value="UniProtKB-KW"/>
</dbReference>
<organism evidence="3 4">
    <name type="scientific">Capnocytophaga endodontalis</name>
    <dbReference type="NCBI Taxonomy" id="2708117"/>
    <lineage>
        <taxon>Bacteria</taxon>
        <taxon>Pseudomonadati</taxon>
        <taxon>Bacteroidota</taxon>
        <taxon>Flavobacteriia</taxon>
        <taxon>Flavobacteriales</taxon>
        <taxon>Flavobacteriaceae</taxon>
        <taxon>Capnocytophaga</taxon>
    </lineage>
</organism>
<dbReference type="SUPFAM" id="SSF116734">
    <property type="entry name" value="DNA methylase specificity domain"/>
    <property type="match status" value="1"/>
</dbReference>